<feature type="compositionally biased region" description="Polar residues" evidence="1">
    <location>
        <begin position="82"/>
        <end position="92"/>
    </location>
</feature>
<sequence>MSGLPPTPISGRKQSLRPHLKTPRGFPPVEEEPEKATDNRASSENEGRTQYNLAEEGDVIEGPSDSRRIGRGKQPEHGSPEITESIQDTPSPSVLIDMPTPATNGTITMTAADLLAFCQQMMNARSATQTSEHASIDVKKKIQEYQREVQASMNTKTVITFNGTNYRVSRQKLVILQVKDNDYLAFQRRFRYLSPRYKKLASSSDDFYHDLFLNDLQEHQKAFVNTRLDDFYATGQDSICNIDMNDLMKQLTNRTSKTKDERLKPQRVTTTSTASTTSTWNASSSKCDWRELNKDKIITTEENTGRKRRGKKDKEKDDKKEESDLLASQPAAANAAIALLAAVDLTSKQGLCSLIFTCASFKMTGEKQSLIQRNAYDGNLKANTVNDDQSYVKEIENLSVYFHGESYKYEHANAMAAINNNDSVNDQSTVQPEEAFTIKTLAEWHADVGHIHAGAIIALVKNPLFGIRIKGPKTSFFCDICVKAGMRKYSQTLMPRALRAMERVHVDLAGGGRTLSR</sequence>
<proteinExistence type="predicted"/>
<evidence type="ECO:0008006" key="4">
    <source>
        <dbReference type="Google" id="ProtNLM"/>
    </source>
</evidence>
<name>A0A1J9QJ68_9EURO</name>
<dbReference type="Proteomes" id="UP000182235">
    <property type="component" value="Unassembled WGS sequence"/>
</dbReference>
<feature type="compositionally biased region" description="Basic and acidic residues" evidence="1">
    <location>
        <begin position="312"/>
        <end position="323"/>
    </location>
</feature>
<dbReference type="OrthoDB" id="4252713at2759"/>
<organism evidence="2 3">
    <name type="scientific">Emergomyces pasteurianus Ep9510</name>
    <dbReference type="NCBI Taxonomy" id="1447872"/>
    <lineage>
        <taxon>Eukaryota</taxon>
        <taxon>Fungi</taxon>
        <taxon>Dikarya</taxon>
        <taxon>Ascomycota</taxon>
        <taxon>Pezizomycotina</taxon>
        <taxon>Eurotiomycetes</taxon>
        <taxon>Eurotiomycetidae</taxon>
        <taxon>Onygenales</taxon>
        <taxon>Ajellomycetaceae</taxon>
        <taxon>Emergomyces</taxon>
    </lineage>
</organism>
<keyword evidence="3" id="KW-1185">Reference proteome</keyword>
<dbReference type="STRING" id="1447872.A0A1J9QJ68"/>
<evidence type="ECO:0000313" key="3">
    <source>
        <dbReference type="Proteomes" id="UP000182235"/>
    </source>
</evidence>
<comment type="caution">
    <text evidence="2">The sequence shown here is derived from an EMBL/GenBank/DDBJ whole genome shotgun (WGS) entry which is preliminary data.</text>
</comment>
<dbReference type="VEuPathDB" id="FungiDB:AJ78_04475"/>
<dbReference type="EMBL" id="LGRN01000167">
    <property type="protein sequence ID" value="OJD15253.1"/>
    <property type="molecule type" value="Genomic_DNA"/>
</dbReference>
<feature type="compositionally biased region" description="Low complexity" evidence="1">
    <location>
        <begin position="269"/>
        <end position="281"/>
    </location>
</feature>
<feature type="region of interest" description="Disordered" evidence="1">
    <location>
        <begin position="1"/>
        <end position="93"/>
    </location>
</feature>
<accession>A0A1J9QJ68</accession>
<evidence type="ECO:0000256" key="1">
    <source>
        <dbReference type="SAM" id="MobiDB-lite"/>
    </source>
</evidence>
<feature type="region of interest" description="Disordered" evidence="1">
    <location>
        <begin position="254"/>
        <end position="281"/>
    </location>
</feature>
<feature type="region of interest" description="Disordered" evidence="1">
    <location>
        <begin position="299"/>
        <end position="327"/>
    </location>
</feature>
<dbReference type="AlphaFoldDB" id="A0A1J9QJ68"/>
<evidence type="ECO:0000313" key="2">
    <source>
        <dbReference type="EMBL" id="OJD15253.1"/>
    </source>
</evidence>
<feature type="compositionally biased region" description="Basic and acidic residues" evidence="1">
    <location>
        <begin position="34"/>
        <end position="47"/>
    </location>
</feature>
<reference evidence="2 3" key="1">
    <citation type="submission" date="2015-07" db="EMBL/GenBank/DDBJ databases">
        <title>Emmonsia species relationships and genome sequence.</title>
        <authorList>
            <consortium name="The Broad Institute Genomics Platform"/>
            <person name="Cuomo C.A."/>
            <person name="Munoz J.F."/>
            <person name="Imamovic A."/>
            <person name="Priest M.E."/>
            <person name="Young S."/>
            <person name="Clay O.K."/>
            <person name="McEwen J.G."/>
        </authorList>
    </citation>
    <scope>NUCLEOTIDE SEQUENCE [LARGE SCALE GENOMIC DNA]</scope>
    <source>
        <strain evidence="2 3">UAMH 9510</strain>
    </source>
</reference>
<protein>
    <recommendedName>
        <fullName evidence="4">GAG-pre-integrase domain-containing protein</fullName>
    </recommendedName>
</protein>
<gene>
    <name evidence="2" type="ORF">AJ78_04475</name>
</gene>
<feature type="compositionally biased region" description="Basic and acidic residues" evidence="1">
    <location>
        <begin position="64"/>
        <end position="79"/>
    </location>
</feature>